<dbReference type="PANTHER" id="PTHR10693">
    <property type="entry name" value="RAS GTPASE-ACTIVATING PROTEIN-BINDING PROTEIN"/>
    <property type="match status" value="1"/>
</dbReference>
<comment type="caution">
    <text evidence="3">The sequence shown here is derived from an EMBL/GenBank/DDBJ whole genome shotgun (WGS) entry which is preliminary data.</text>
</comment>
<dbReference type="AlphaFoldDB" id="A0A9Q0F3V6"/>
<dbReference type="EMBL" id="JAKUCV010007185">
    <property type="protein sequence ID" value="KAJ4824449.1"/>
    <property type="molecule type" value="Genomic_DNA"/>
</dbReference>
<dbReference type="Proteomes" id="UP001141552">
    <property type="component" value="Unassembled WGS sequence"/>
</dbReference>
<dbReference type="GO" id="GO:0005829">
    <property type="term" value="C:cytosol"/>
    <property type="evidence" value="ECO:0007669"/>
    <property type="project" value="TreeGrafter"/>
</dbReference>
<dbReference type="InterPro" id="IPR018222">
    <property type="entry name" value="Nuclear_transport_factor_2_euk"/>
</dbReference>
<keyword evidence="1" id="KW-0694">RNA-binding</keyword>
<evidence type="ECO:0000256" key="1">
    <source>
        <dbReference type="ARBA" id="ARBA00022884"/>
    </source>
</evidence>
<feature type="domain" description="NTF2" evidence="2">
    <location>
        <begin position="1"/>
        <end position="78"/>
    </location>
</feature>
<accession>A0A9Q0F3V6</accession>
<organism evidence="3 4">
    <name type="scientific">Turnera subulata</name>
    <dbReference type="NCBI Taxonomy" id="218843"/>
    <lineage>
        <taxon>Eukaryota</taxon>
        <taxon>Viridiplantae</taxon>
        <taxon>Streptophyta</taxon>
        <taxon>Embryophyta</taxon>
        <taxon>Tracheophyta</taxon>
        <taxon>Spermatophyta</taxon>
        <taxon>Magnoliopsida</taxon>
        <taxon>eudicotyledons</taxon>
        <taxon>Gunneridae</taxon>
        <taxon>Pentapetalae</taxon>
        <taxon>rosids</taxon>
        <taxon>fabids</taxon>
        <taxon>Malpighiales</taxon>
        <taxon>Passifloraceae</taxon>
        <taxon>Turnera</taxon>
    </lineage>
</organism>
<sequence length="209" mass="23439">MKIVIKDKILSLGYNNYVAEISSIDAQELLNGSFLVLVSGCFKGSDNWSLRYSKLLFLTPQIRGNYKGYCVLTDVFRFVVVPSIKMGTKERRKRNWRSLPIKFLMLWRASPIMVNGCPVIVEEKRSGYQGKGTMGDGFHLEQGMGTEMREQEGQQTLEAEVMVGVILLAEQIVEIGEGNLGRFWNCGGDGGNGGLTRWEAMVGHMFEDL</sequence>
<name>A0A9Q0F3V6_9ROSI</name>
<protein>
    <recommendedName>
        <fullName evidence="2">NTF2 domain-containing protein</fullName>
    </recommendedName>
</protein>
<dbReference type="Gene3D" id="3.10.450.50">
    <property type="match status" value="1"/>
</dbReference>
<dbReference type="InterPro" id="IPR039539">
    <property type="entry name" value="Ras_GTPase_bind_prot"/>
</dbReference>
<evidence type="ECO:0000259" key="2">
    <source>
        <dbReference type="PROSITE" id="PS50177"/>
    </source>
</evidence>
<evidence type="ECO:0000313" key="4">
    <source>
        <dbReference type="Proteomes" id="UP001141552"/>
    </source>
</evidence>
<evidence type="ECO:0000313" key="3">
    <source>
        <dbReference type="EMBL" id="KAJ4824449.1"/>
    </source>
</evidence>
<dbReference type="OrthoDB" id="339151at2759"/>
<proteinExistence type="predicted"/>
<dbReference type="PROSITE" id="PS50177">
    <property type="entry name" value="NTF2_DOMAIN"/>
    <property type="match status" value="1"/>
</dbReference>
<keyword evidence="4" id="KW-1185">Reference proteome</keyword>
<reference evidence="3" key="1">
    <citation type="submission" date="2022-02" db="EMBL/GenBank/DDBJ databases">
        <authorList>
            <person name="Henning P.M."/>
            <person name="McCubbin A.G."/>
            <person name="Shore J.S."/>
        </authorList>
    </citation>
    <scope>NUCLEOTIDE SEQUENCE</scope>
    <source>
        <strain evidence="3">F60SS</strain>
        <tissue evidence="3">Leaves</tissue>
    </source>
</reference>
<dbReference type="InterPro" id="IPR032710">
    <property type="entry name" value="NTF2-like_dom_sf"/>
</dbReference>
<dbReference type="PANTHER" id="PTHR10693:SF20">
    <property type="entry name" value="AT27578P"/>
    <property type="match status" value="1"/>
</dbReference>
<dbReference type="GO" id="GO:1990904">
    <property type="term" value="C:ribonucleoprotein complex"/>
    <property type="evidence" value="ECO:0007669"/>
    <property type="project" value="TreeGrafter"/>
</dbReference>
<dbReference type="GO" id="GO:0003729">
    <property type="term" value="F:mRNA binding"/>
    <property type="evidence" value="ECO:0007669"/>
    <property type="project" value="TreeGrafter"/>
</dbReference>
<gene>
    <name evidence="3" type="ORF">Tsubulata_045630</name>
</gene>
<dbReference type="InterPro" id="IPR002075">
    <property type="entry name" value="NTF2_dom"/>
</dbReference>
<dbReference type="SUPFAM" id="SSF54427">
    <property type="entry name" value="NTF2-like"/>
    <property type="match status" value="1"/>
</dbReference>
<dbReference type="Pfam" id="PF02136">
    <property type="entry name" value="NTF2"/>
    <property type="match status" value="1"/>
</dbReference>
<reference evidence="3" key="2">
    <citation type="journal article" date="2023" name="Plants (Basel)">
        <title>Annotation of the Turnera subulata (Passifloraceae) Draft Genome Reveals the S-Locus Evolved after the Divergence of Turneroideae from Passifloroideae in a Stepwise Manner.</title>
        <authorList>
            <person name="Henning P.M."/>
            <person name="Roalson E.H."/>
            <person name="Mir W."/>
            <person name="McCubbin A.G."/>
            <person name="Shore J.S."/>
        </authorList>
    </citation>
    <scope>NUCLEOTIDE SEQUENCE</scope>
    <source>
        <strain evidence="3">F60SS</strain>
    </source>
</reference>